<sequence>MEKKKSSASSDLASTLKNLNLNSSSSSSSPSNILSASILPLRKKKPRRLVSLCLGLLGEHFEDITADLTEIAAEFPPDLKLAMLAIARRRQLLNDDVLIALADNSWELLDVSGSDVSDLGLAKVAELCTNLRAVDISRCDRLTAAGVSSLLSHCRLLEILRCGGSPRSDFTARGCLNILKPKLNDVEEESWEELDSMDIVNGAPSLRWLVWPRIDEDSKTSLATECPRIIVNPQPSVTGFRGFKVPAEAYASRALDHSIVEDLDPKTWAVSGASRRATVQFVPSNDVQELPMAERFRLAFLERDTRLAPKRAKNARQNKRRAERDWLMSSSDAKSVVLASQASKIVHKYSR</sequence>
<dbReference type="Proteomes" id="UP001140949">
    <property type="component" value="Unassembled WGS sequence"/>
</dbReference>
<reference evidence="1" key="2">
    <citation type="submission" date="2023-04" db="EMBL/GenBank/DDBJ databases">
        <authorList>
            <person name="Bruccoleri R.E."/>
            <person name="Oakeley E.J."/>
            <person name="Faust A.-M."/>
            <person name="Dessus-Babus S."/>
            <person name="Altorfer M."/>
            <person name="Burckhardt D."/>
            <person name="Oertli M."/>
            <person name="Naumann U."/>
            <person name="Petersen F."/>
            <person name="Wong J."/>
        </authorList>
    </citation>
    <scope>NUCLEOTIDE SEQUENCE</scope>
    <source>
        <strain evidence="1">GSM-AAB239-AS_SAM_17_03QT</strain>
        <tissue evidence="1">Leaf</tissue>
    </source>
</reference>
<keyword evidence="2" id="KW-1185">Reference proteome</keyword>
<accession>A0AAX6HAG0</accession>
<name>A0AAX6HAG0_IRIPA</name>
<dbReference type="AlphaFoldDB" id="A0AAX6HAG0"/>
<proteinExistence type="predicted"/>
<dbReference type="SMART" id="SM00367">
    <property type="entry name" value="LRR_CC"/>
    <property type="match status" value="1"/>
</dbReference>
<evidence type="ECO:0008006" key="3">
    <source>
        <dbReference type="Google" id="ProtNLM"/>
    </source>
</evidence>
<gene>
    <name evidence="1" type="ORF">M6B38_119470</name>
</gene>
<evidence type="ECO:0000313" key="2">
    <source>
        <dbReference type="Proteomes" id="UP001140949"/>
    </source>
</evidence>
<dbReference type="EMBL" id="JANAVB010011394">
    <property type="protein sequence ID" value="KAJ6837551.1"/>
    <property type="molecule type" value="Genomic_DNA"/>
</dbReference>
<dbReference type="InterPro" id="IPR032675">
    <property type="entry name" value="LRR_dom_sf"/>
</dbReference>
<reference evidence="1" key="1">
    <citation type="journal article" date="2023" name="GigaByte">
        <title>Genome assembly of the bearded iris, Iris pallida Lam.</title>
        <authorList>
            <person name="Bruccoleri R.E."/>
            <person name="Oakeley E.J."/>
            <person name="Faust A.M.E."/>
            <person name="Altorfer M."/>
            <person name="Dessus-Babus S."/>
            <person name="Burckhardt D."/>
            <person name="Oertli M."/>
            <person name="Naumann U."/>
            <person name="Petersen F."/>
            <person name="Wong J."/>
        </authorList>
    </citation>
    <scope>NUCLEOTIDE SEQUENCE</scope>
    <source>
        <strain evidence="1">GSM-AAB239-AS_SAM_17_03QT</strain>
    </source>
</reference>
<dbReference type="InterPro" id="IPR006553">
    <property type="entry name" value="Leu-rich_rpt_Cys-con_subtyp"/>
</dbReference>
<comment type="caution">
    <text evidence="1">The sequence shown here is derived from an EMBL/GenBank/DDBJ whole genome shotgun (WGS) entry which is preliminary data.</text>
</comment>
<dbReference type="SUPFAM" id="SSF52047">
    <property type="entry name" value="RNI-like"/>
    <property type="match status" value="1"/>
</dbReference>
<organism evidence="1 2">
    <name type="scientific">Iris pallida</name>
    <name type="common">Sweet iris</name>
    <dbReference type="NCBI Taxonomy" id="29817"/>
    <lineage>
        <taxon>Eukaryota</taxon>
        <taxon>Viridiplantae</taxon>
        <taxon>Streptophyta</taxon>
        <taxon>Embryophyta</taxon>
        <taxon>Tracheophyta</taxon>
        <taxon>Spermatophyta</taxon>
        <taxon>Magnoliopsida</taxon>
        <taxon>Liliopsida</taxon>
        <taxon>Asparagales</taxon>
        <taxon>Iridaceae</taxon>
        <taxon>Iridoideae</taxon>
        <taxon>Irideae</taxon>
        <taxon>Iris</taxon>
    </lineage>
</organism>
<evidence type="ECO:0000313" key="1">
    <source>
        <dbReference type="EMBL" id="KAJ6837551.1"/>
    </source>
</evidence>
<dbReference type="Gene3D" id="3.80.10.10">
    <property type="entry name" value="Ribonuclease Inhibitor"/>
    <property type="match status" value="1"/>
</dbReference>
<protein>
    <recommendedName>
        <fullName evidence="3">RNI-like superfamily protein</fullName>
    </recommendedName>
</protein>